<evidence type="ECO:0000259" key="1">
    <source>
        <dbReference type="Pfam" id="PF12867"/>
    </source>
</evidence>
<dbReference type="InterPro" id="IPR034660">
    <property type="entry name" value="DinB/YfiT-like"/>
</dbReference>
<dbReference type="Gene3D" id="1.20.120.450">
    <property type="entry name" value="dinb family like domain"/>
    <property type="match status" value="1"/>
</dbReference>
<accession>A0A2M9BT05</accession>
<dbReference type="SUPFAM" id="SSF109854">
    <property type="entry name" value="DinB/YfiT-like putative metalloenzymes"/>
    <property type="match status" value="1"/>
</dbReference>
<proteinExistence type="predicted"/>
<evidence type="ECO:0000313" key="3">
    <source>
        <dbReference type="Proteomes" id="UP000228535"/>
    </source>
</evidence>
<name>A0A2M9BT05_9BACT</name>
<protein>
    <submittedName>
        <fullName evidence="2">Putative damage-inducible protein DinB</fullName>
    </submittedName>
</protein>
<organism evidence="2 3">
    <name type="scientific">Hymenobacter chitinivorans DSM 11115</name>
    <dbReference type="NCBI Taxonomy" id="1121954"/>
    <lineage>
        <taxon>Bacteria</taxon>
        <taxon>Pseudomonadati</taxon>
        <taxon>Bacteroidota</taxon>
        <taxon>Cytophagia</taxon>
        <taxon>Cytophagales</taxon>
        <taxon>Hymenobacteraceae</taxon>
        <taxon>Hymenobacter</taxon>
    </lineage>
</organism>
<feature type="domain" description="DinB-like" evidence="1">
    <location>
        <begin position="25"/>
        <end position="149"/>
    </location>
</feature>
<dbReference type="InterPro" id="IPR024775">
    <property type="entry name" value="DinB-like"/>
</dbReference>
<keyword evidence="3" id="KW-1185">Reference proteome</keyword>
<dbReference type="OrthoDB" id="9798830at2"/>
<dbReference type="Proteomes" id="UP000228535">
    <property type="component" value="Unassembled WGS sequence"/>
</dbReference>
<sequence length="160" mass="18309">MDHATRLTLVTELRHLLEKGFAHGALEDACAGIPADKLNQRLPQVPYTIWELVEHIRIAQYDILDFSRNPAYETLDWPAAYWPDPAQPADEAAFQRTVQQISHDREEFLQLLQDPALDLLAPFPHGTGQSLLREAMLIADHNSYHLGQLILLRRLLGIWE</sequence>
<reference evidence="2 3" key="1">
    <citation type="submission" date="2017-11" db="EMBL/GenBank/DDBJ databases">
        <title>Genomic Encyclopedia of Archaeal and Bacterial Type Strains, Phase II (KMG-II): From Individual Species to Whole Genera.</title>
        <authorList>
            <person name="Goeker M."/>
        </authorList>
    </citation>
    <scope>NUCLEOTIDE SEQUENCE [LARGE SCALE GENOMIC DNA]</scope>
    <source>
        <strain evidence="2 3">DSM 11115</strain>
    </source>
</reference>
<dbReference type="EMBL" id="PGFA01000001">
    <property type="protein sequence ID" value="PJJ61032.1"/>
    <property type="molecule type" value="Genomic_DNA"/>
</dbReference>
<dbReference type="AlphaFoldDB" id="A0A2M9BT05"/>
<dbReference type="RefSeq" id="WP_100336652.1">
    <property type="nucleotide sequence ID" value="NZ_PGFA01000001.1"/>
</dbReference>
<gene>
    <name evidence="2" type="ORF">CLV45_2469</name>
</gene>
<comment type="caution">
    <text evidence="2">The sequence shown here is derived from an EMBL/GenBank/DDBJ whole genome shotgun (WGS) entry which is preliminary data.</text>
</comment>
<evidence type="ECO:0000313" key="2">
    <source>
        <dbReference type="EMBL" id="PJJ61032.1"/>
    </source>
</evidence>
<dbReference type="Pfam" id="PF12867">
    <property type="entry name" value="DinB_2"/>
    <property type="match status" value="1"/>
</dbReference>